<evidence type="ECO:0000313" key="2">
    <source>
        <dbReference type="Proteomes" id="UP000184509"/>
    </source>
</evidence>
<name>A0A1M5B6G8_9BACE</name>
<dbReference type="Proteomes" id="UP000184509">
    <property type="component" value="Unassembled WGS sequence"/>
</dbReference>
<sequence>MVLIKFSNSKFFFLSTVFVRLKEPLIVIIENIFFRARIYYVYPREPFLNLF</sequence>
<dbReference type="EMBL" id="FQTV01000008">
    <property type="protein sequence ID" value="SHF38114.1"/>
    <property type="molecule type" value="Genomic_DNA"/>
</dbReference>
<evidence type="ECO:0000313" key="1">
    <source>
        <dbReference type="EMBL" id="SHF38114.1"/>
    </source>
</evidence>
<proteinExistence type="predicted"/>
<dbReference type="AlphaFoldDB" id="A0A1M5B6G8"/>
<accession>A0A1M5B6G8</accession>
<reference evidence="1 2" key="1">
    <citation type="submission" date="2016-11" db="EMBL/GenBank/DDBJ databases">
        <authorList>
            <person name="Jaros S."/>
            <person name="Januszkiewicz K."/>
            <person name="Wedrychowicz H."/>
        </authorList>
    </citation>
    <scope>NUCLEOTIDE SEQUENCE [LARGE SCALE GENOMIC DNA]</scope>
    <source>
        <strain evidence="1 2">DSM 26991</strain>
    </source>
</reference>
<protein>
    <submittedName>
        <fullName evidence="1">Uncharacterized protein</fullName>
    </submittedName>
</protein>
<keyword evidence="2" id="KW-1185">Reference proteome</keyword>
<organism evidence="1 2">
    <name type="scientific">Bacteroides luti</name>
    <dbReference type="NCBI Taxonomy" id="1297750"/>
    <lineage>
        <taxon>Bacteria</taxon>
        <taxon>Pseudomonadati</taxon>
        <taxon>Bacteroidota</taxon>
        <taxon>Bacteroidia</taxon>
        <taxon>Bacteroidales</taxon>
        <taxon>Bacteroidaceae</taxon>
        <taxon>Bacteroides</taxon>
    </lineage>
</organism>
<gene>
    <name evidence="1" type="ORF">SAMN05444405_1082</name>
</gene>